<dbReference type="InterPro" id="IPR002048">
    <property type="entry name" value="EF_hand_dom"/>
</dbReference>
<accession>A0A814HHA1</accession>
<evidence type="ECO:0000313" key="5">
    <source>
        <dbReference type="EMBL" id="CAF1010060.1"/>
    </source>
</evidence>
<dbReference type="InterPro" id="IPR018247">
    <property type="entry name" value="EF_Hand_1_Ca_BS"/>
</dbReference>
<feature type="region of interest" description="Disordered" evidence="2">
    <location>
        <begin position="1"/>
        <end position="50"/>
    </location>
</feature>
<gene>
    <name evidence="5" type="ORF">EDS130_LOCUS15344</name>
    <name evidence="4" type="ORF">XAT740_LOCUS1574</name>
</gene>
<organism evidence="5 7">
    <name type="scientific">Adineta ricciae</name>
    <name type="common">Rotifer</name>
    <dbReference type="NCBI Taxonomy" id="249248"/>
    <lineage>
        <taxon>Eukaryota</taxon>
        <taxon>Metazoa</taxon>
        <taxon>Spiralia</taxon>
        <taxon>Gnathifera</taxon>
        <taxon>Rotifera</taxon>
        <taxon>Eurotatoria</taxon>
        <taxon>Bdelloidea</taxon>
        <taxon>Adinetida</taxon>
        <taxon>Adinetidae</taxon>
        <taxon>Adineta</taxon>
    </lineage>
</organism>
<dbReference type="Gene3D" id="1.10.238.10">
    <property type="entry name" value="EF-hand"/>
    <property type="match status" value="1"/>
</dbReference>
<evidence type="ECO:0000313" key="4">
    <source>
        <dbReference type="EMBL" id="CAF0773373.1"/>
    </source>
</evidence>
<feature type="domain" description="EF-hand" evidence="3">
    <location>
        <begin position="200"/>
        <end position="235"/>
    </location>
</feature>
<feature type="compositionally biased region" description="Pro residues" evidence="2">
    <location>
        <begin position="13"/>
        <end position="39"/>
    </location>
</feature>
<dbReference type="PROSITE" id="PS00018">
    <property type="entry name" value="EF_HAND_1"/>
    <property type="match status" value="1"/>
</dbReference>
<name>A0A814HHA1_ADIRI</name>
<dbReference type="EMBL" id="CAJNOJ010000064">
    <property type="protein sequence ID" value="CAF1010060.1"/>
    <property type="molecule type" value="Genomic_DNA"/>
</dbReference>
<dbReference type="OrthoDB" id="10036233at2759"/>
<dbReference type="Proteomes" id="UP000663852">
    <property type="component" value="Unassembled WGS sequence"/>
</dbReference>
<dbReference type="SMART" id="SM00054">
    <property type="entry name" value="EFh"/>
    <property type="match status" value="1"/>
</dbReference>
<proteinExistence type="predicted"/>
<dbReference type="SUPFAM" id="SSF47473">
    <property type="entry name" value="EF-hand"/>
    <property type="match status" value="1"/>
</dbReference>
<protein>
    <recommendedName>
        <fullName evidence="3">EF-hand domain-containing protein</fullName>
    </recommendedName>
</protein>
<reference evidence="5" key="1">
    <citation type="submission" date="2021-02" db="EMBL/GenBank/DDBJ databases">
        <authorList>
            <person name="Nowell W R."/>
        </authorList>
    </citation>
    <scope>NUCLEOTIDE SEQUENCE</scope>
</reference>
<evidence type="ECO:0000256" key="2">
    <source>
        <dbReference type="SAM" id="MobiDB-lite"/>
    </source>
</evidence>
<dbReference type="AlphaFoldDB" id="A0A814HHA1"/>
<sequence length="336" mass="36582">MGGGSSRRKQPIVPLPSLPNYPQQYPPPSSVLLPPPRPASPVMTGLTGPSSLNRRQLRQYEEAQRTIQNLQSQMYRGRSPSPRSYGGPPLVNASGPSYGAPYPLSPPPLFYGGNRPGTPPPSPILHRMSYPYPHASPFGYRGYRDSDYAAVANISGLNPADIALLHREYLNLTRGGLTKIDRVVFRQLLREALVDANNENIDRAIENIFIAIDRNHDGFIDFPEFVGAFRDVLRTDTYDCNSCLGQYGFPEAFSSLIHGNIANSACIQQPSISALAQPQIISLPPTTIQQTPAICNSSPPIVISVDSNQSPCVVNTQGQCLSGQVGDLQCAPWSIM</sequence>
<feature type="compositionally biased region" description="Low complexity" evidence="2">
    <location>
        <begin position="75"/>
        <end position="89"/>
    </location>
</feature>
<dbReference type="EMBL" id="CAJNOR010000049">
    <property type="protein sequence ID" value="CAF0773373.1"/>
    <property type="molecule type" value="Genomic_DNA"/>
</dbReference>
<evidence type="ECO:0000313" key="6">
    <source>
        <dbReference type="Proteomes" id="UP000663828"/>
    </source>
</evidence>
<dbReference type="GO" id="GO:0005509">
    <property type="term" value="F:calcium ion binding"/>
    <property type="evidence" value="ECO:0007669"/>
    <property type="project" value="InterPro"/>
</dbReference>
<evidence type="ECO:0000259" key="3">
    <source>
        <dbReference type="PROSITE" id="PS50222"/>
    </source>
</evidence>
<comment type="caution">
    <text evidence="5">The sequence shown here is derived from an EMBL/GenBank/DDBJ whole genome shotgun (WGS) entry which is preliminary data.</text>
</comment>
<evidence type="ECO:0000256" key="1">
    <source>
        <dbReference type="ARBA" id="ARBA00022837"/>
    </source>
</evidence>
<feature type="region of interest" description="Disordered" evidence="2">
    <location>
        <begin position="70"/>
        <end position="92"/>
    </location>
</feature>
<feature type="compositionally biased region" description="Basic residues" evidence="2">
    <location>
        <begin position="1"/>
        <end position="10"/>
    </location>
</feature>
<keyword evidence="1" id="KW-0106">Calcium</keyword>
<keyword evidence="6" id="KW-1185">Reference proteome</keyword>
<dbReference type="Proteomes" id="UP000663828">
    <property type="component" value="Unassembled WGS sequence"/>
</dbReference>
<dbReference type="PROSITE" id="PS50222">
    <property type="entry name" value="EF_HAND_2"/>
    <property type="match status" value="1"/>
</dbReference>
<dbReference type="InterPro" id="IPR011992">
    <property type="entry name" value="EF-hand-dom_pair"/>
</dbReference>
<evidence type="ECO:0000313" key="7">
    <source>
        <dbReference type="Proteomes" id="UP000663852"/>
    </source>
</evidence>